<comment type="caution">
    <text evidence="2">The sequence shown here is derived from an EMBL/GenBank/DDBJ whole genome shotgun (WGS) entry which is preliminary data.</text>
</comment>
<name>M5UFC2_9BACT</name>
<keyword evidence="3" id="KW-1185">Reference proteome</keyword>
<organism evidence="2 3">
    <name type="scientific">Rhodopirellula sallentina SM41</name>
    <dbReference type="NCBI Taxonomy" id="1263870"/>
    <lineage>
        <taxon>Bacteria</taxon>
        <taxon>Pseudomonadati</taxon>
        <taxon>Planctomycetota</taxon>
        <taxon>Planctomycetia</taxon>
        <taxon>Pirellulales</taxon>
        <taxon>Pirellulaceae</taxon>
        <taxon>Rhodopirellula</taxon>
    </lineage>
</organism>
<dbReference type="AlphaFoldDB" id="M5UFC2"/>
<dbReference type="RefSeq" id="WP_008681522.1">
    <property type="nucleotide sequence ID" value="NZ_ANOH01000263.1"/>
</dbReference>
<feature type="region of interest" description="Disordered" evidence="1">
    <location>
        <begin position="188"/>
        <end position="216"/>
    </location>
</feature>
<reference evidence="2 3" key="1">
    <citation type="journal article" date="2013" name="Mar. Genomics">
        <title>Expression of sulfatases in Rhodopirellula baltica and the diversity of sulfatases in the genus Rhodopirellula.</title>
        <authorList>
            <person name="Wegner C.E."/>
            <person name="Richter-Heitmann T."/>
            <person name="Klindworth A."/>
            <person name="Klockow C."/>
            <person name="Richter M."/>
            <person name="Achstetter T."/>
            <person name="Glockner F.O."/>
            <person name="Harder J."/>
        </authorList>
    </citation>
    <scope>NUCLEOTIDE SEQUENCE [LARGE SCALE GENOMIC DNA]</scope>
    <source>
        <strain evidence="2 3">SM41</strain>
    </source>
</reference>
<evidence type="ECO:0000256" key="1">
    <source>
        <dbReference type="SAM" id="MobiDB-lite"/>
    </source>
</evidence>
<evidence type="ECO:0000313" key="3">
    <source>
        <dbReference type="Proteomes" id="UP000011885"/>
    </source>
</evidence>
<dbReference type="EMBL" id="ANOH01000263">
    <property type="protein sequence ID" value="EMI54683.1"/>
    <property type="molecule type" value="Genomic_DNA"/>
</dbReference>
<gene>
    <name evidence="2" type="ORF">RSSM_03799</name>
</gene>
<dbReference type="PATRIC" id="fig|1263870.3.peg.4031"/>
<protein>
    <submittedName>
        <fullName evidence="2">Uncharacterized protein</fullName>
    </submittedName>
</protein>
<evidence type="ECO:0000313" key="2">
    <source>
        <dbReference type="EMBL" id="EMI54683.1"/>
    </source>
</evidence>
<sequence length="328" mass="38326">MSKPEFEPDTIQRERRLIRQIVSRICEREYSARESRTATYISLFDREICEWTPEECVLLRALAQHREDQRYEKTTEHDRQEDTRDPISFIHLDMTKPVMSDECNVILKQILSRNCDESNGLSSEEAWHMAEQRSEEMTAPDSEFVIAPELTSNAKTVWEQALDFFTSIPTSQQEKAIEYLEEFKTAEQSHDETLPRTCHDPSTTVQGNAREEGRSVARPAISSSIAAGLPIVEDDQETARKRKLIALDECKPCERKAYYSFLLAEAMSSSRLEDREAWEKLRENDWSEYFTNELVDYQVPSNYATWSRQLRAARKATGEQKYTRRTRR</sequence>
<dbReference type="Proteomes" id="UP000011885">
    <property type="component" value="Unassembled WGS sequence"/>
</dbReference>
<dbReference type="OrthoDB" id="292589at2"/>
<accession>M5UFC2</accession>
<feature type="compositionally biased region" description="Basic and acidic residues" evidence="1">
    <location>
        <begin position="188"/>
        <end position="199"/>
    </location>
</feature>
<proteinExistence type="predicted"/>